<feature type="domain" description="Transposase IS701-like DDE" evidence="2">
    <location>
        <begin position="22"/>
        <end position="235"/>
    </location>
</feature>
<dbReference type="Pfam" id="PF13546">
    <property type="entry name" value="DDE_5"/>
    <property type="match status" value="1"/>
</dbReference>
<evidence type="ECO:0000313" key="4">
    <source>
        <dbReference type="Proteomes" id="UP000812013"/>
    </source>
</evidence>
<protein>
    <submittedName>
        <fullName evidence="3">Transcriptional regulator</fullName>
    </submittedName>
</protein>
<sequence length="335" mass="35974">MPVPQAARMPETVPTAEPLARRLFRCLPRTDQRRWAGAYLSGLVTTPGKKSVRNMARSAGTFETASQSLHQIVNSSTWQWDPVRRELAAWCGERADVRALRMVPVVIPKRGECSAGVHRRFDPAGGRTLSCQLALGLFLVTDRGTVPVDWRLSLPGRWSEDDELRERARIPVGARSGLPSRLVLDLADTAAAHPATAGVPIVAEAEAETPEEAARIIAGLAERDLGFAVSVPAAMPVLCGPPGARAVRFRRAARARDRPARVGGVRGVLGLVGGCHGDKSPPPAARTAPGSRDRQRTFTAGGPGRPSPNRPRATRPWSPSPRPAPGAPYVRRARS</sequence>
<evidence type="ECO:0000313" key="3">
    <source>
        <dbReference type="EMBL" id="MBW5485960.1"/>
    </source>
</evidence>
<comment type="caution">
    <text evidence="3">The sequence shown here is derived from an EMBL/GenBank/DDBJ whole genome shotgun (WGS) entry which is preliminary data.</text>
</comment>
<dbReference type="Proteomes" id="UP000812013">
    <property type="component" value="Unassembled WGS sequence"/>
</dbReference>
<evidence type="ECO:0000256" key="1">
    <source>
        <dbReference type="SAM" id="MobiDB-lite"/>
    </source>
</evidence>
<organism evidence="3 4">
    <name type="scientific">Streptomyces bambusae</name>
    <dbReference type="NCBI Taxonomy" id="1550616"/>
    <lineage>
        <taxon>Bacteria</taxon>
        <taxon>Bacillati</taxon>
        <taxon>Actinomycetota</taxon>
        <taxon>Actinomycetes</taxon>
        <taxon>Kitasatosporales</taxon>
        <taxon>Streptomycetaceae</taxon>
        <taxon>Streptomyces</taxon>
    </lineage>
</organism>
<dbReference type="PANTHER" id="PTHR33627">
    <property type="entry name" value="TRANSPOSASE"/>
    <property type="match status" value="1"/>
</dbReference>
<dbReference type="InterPro" id="IPR038721">
    <property type="entry name" value="IS701-like_DDE_dom"/>
</dbReference>
<dbReference type="InterPro" id="IPR039365">
    <property type="entry name" value="IS701-like"/>
</dbReference>
<dbReference type="PANTHER" id="PTHR33627:SF1">
    <property type="entry name" value="TRANSPOSASE"/>
    <property type="match status" value="1"/>
</dbReference>
<feature type="region of interest" description="Disordered" evidence="1">
    <location>
        <begin position="272"/>
        <end position="335"/>
    </location>
</feature>
<gene>
    <name evidence="3" type="ORF">GPJ59_29860</name>
</gene>
<dbReference type="EMBL" id="WTFF01000320">
    <property type="protein sequence ID" value="MBW5485960.1"/>
    <property type="molecule type" value="Genomic_DNA"/>
</dbReference>
<proteinExistence type="predicted"/>
<reference evidence="3 4" key="1">
    <citation type="submission" date="2019-12" db="EMBL/GenBank/DDBJ databases">
        <title>Genome sequence of Streptomyces bambusae.</title>
        <authorList>
            <person name="Bansal K."/>
            <person name="Choksket S."/>
            <person name="Korpole S."/>
            <person name="Patil P.B."/>
        </authorList>
    </citation>
    <scope>NUCLEOTIDE SEQUENCE [LARGE SCALE GENOMIC DNA]</scope>
    <source>
        <strain evidence="3 4">SK60</strain>
    </source>
</reference>
<accession>A0ABS6ZH42</accession>
<name>A0ABS6ZH42_9ACTN</name>
<evidence type="ECO:0000259" key="2">
    <source>
        <dbReference type="Pfam" id="PF13546"/>
    </source>
</evidence>
<keyword evidence="4" id="KW-1185">Reference proteome</keyword>